<protein>
    <submittedName>
        <fullName evidence="1">Uncharacterized protein</fullName>
    </submittedName>
</protein>
<sequence>MPTQAGSKRPKRKSFRASHLSQDLTIRLEMSQLLGQVRLCVGSEARRDSSVDNARATKSMAWNVSFCSALVDRADDWRADNSGGEAVSSDIWLDKVTRSQPKGATKAQQPSSPADTWTWHHRAPGRRIVVCWFSGNLNRRRGITSAPAEHGNPTGRGRASFGPVAVMMSASGGSPASMAWPPSYS</sequence>
<keyword evidence="2" id="KW-1185">Reference proteome</keyword>
<proteinExistence type="predicted"/>
<evidence type="ECO:0000313" key="1">
    <source>
        <dbReference type="EMBL" id="KAL3956609.1"/>
    </source>
</evidence>
<evidence type="ECO:0000313" key="2">
    <source>
        <dbReference type="Proteomes" id="UP001638806"/>
    </source>
</evidence>
<reference evidence="1" key="1">
    <citation type="submission" date="2024-12" db="EMBL/GenBank/DDBJ databases">
        <title>Comparative genomics and development of molecular markers within Purpureocillium lilacinum and among Purpureocillium species.</title>
        <authorList>
            <person name="Yeh Z.-Y."/>
            <person name="Ni N.-T."/>
            <person name="Lo P.-H."/>
            <person name="Mushyakhwo K."/>
            <person name="Lin C.-F."/>
            <person name="Nai Y.-S."/>
        </authorList>
    </citation>
    <scope>NUCLEOTIDE SEQUENCE</scope>
    <source>
        <strain evidence="1">NCHU-NPUST-175</strain>
    </source>
</reference>
<dbReference type="Proteomes" id="UP001638806">
    <property type="component" value="Unassembled WGS sequence"/>
</dbReference>
<accession>A0ACC4DM25</accession>
<gene>
    <name evidence="1" type="ORF">ACCO45_009455</name>
</gene>
<dbReference type="EMBL" id="JBGNUJ010000008">
    <property type="protein sequence ID" value="KAL3956609.1"/>
    <property type="molecule type" value="Genomic_DNA"/>
</dbReference>
<comment type="caution">
    <text evidence="1">The sequence shown here is derived from an EMBL/GenBank/DDBJ whole genome shotgun (WGS) entry which is preliminary data.</text>
</comment>
<name>A0ACC4DM25_PURLI</name>
<organism evidence="1 2">
    <name type="scientific">Purpureocillium lilacinum</name>
    <name type="common">Paecilomyces lilacinus</name>
    <dbReference type="NCBI Taxonomy" id="33203"/>
    <lineage>
        <taxon>Eukaryota</taxon>
        <taxon>Fungi</taxon>
        <taxon>Dikarya</taxon>
        <taxon>Ascomycota</taxon>
        <taxon>Pezizomycotina</taxon>
        <taxon>Sordariomycetes</taxon>
        <taxon>Hypocreomycetidae</taxon>
        <taxon>Hypocreales</taxon>
        <taxon>Ophiocordycipitaceae</taxon>
        <taxon>Purpureocillium</taxon>
    </lineage>
</organism>